<accession>A0A1M5QJ51</accession>
<dbReference type="AlphaFoldDB" id="A0A1M5QJ51"/>
<feature type="transmembrane region" description="Helical" evidence="1">
    <location>
        <begin position="20"/>
        <end position="39"/>
    </location>
</feature>
<sequence length="40" mass="4109">MAQRTCQSPFGPKGDLGTDYALIAASVGAAVIALIYLVLI</sequence>
<protein>
    <submittedName>
        <fullName evidence="2">Uncharacterized protein</fullName>
    </submittedName>
</protein>
<keyword evidence="1" id="KW-0472">Membrane</keyword>
<evidence type="ECO:0000313" key="3">
    <source>
        <dbReference type="Proteomes" id="UP000190675"/>
    </source>
</evidence>
<keyword evidence="1" id="KW-0812">Transmembrane</keyword>
<dbReference type="Proteomes" id="UP000190675">
    <property type="component" value="Chromosome I"/>
</dbReference>
<dbReference type="EMBL" id="LT670818">
    <property type="protein sequence ID" value="SHH14142.1"/>
    <property type="molecule type" value="Genomic_DNA"/>
</dbReference>
<gene>
    <name evidence="2" type="ORF">SAMN05444169_5977</name>
</gene>
<dbReference type="RefSeq" id="WP_276328804.1">
    <property type="nucleotide sequence ID" value="NZ_LT670818.1"/>
</dbReference>
<reference evidence="2 3" key="1">
    <citation type="submission" date="2016-11" db="EMBL/GenBank/DDBJ databases">
        <authorList>
            <person name="Jaros S."/>
            <person name="Januszkiewicz K."/>
            <person name="Wedrychowicz H."/>
        </authorList>
    </citation>
    <scope>NUCLEOTIDE SEQUENCE [LARGE SCALE GENOMIC DNA]</scope>
    <source>
        <strain evidence="2 3">GAS242</strain>
    </source>
</reference>
<name>A0A1M5QJ51_9BRAD</name>
<keyword evidence="1" id="KW-1133">Transmembrane helix</keyword>
<proteinExistence type="predicted"/>
<evidence type="ECO:0000256" key="1">
    <source>
        <dbReference type="SAM" id="Phobius"/>
    </source>
</evidence>
<evidence type="ECO:0000313" key="2">
    <source>
        <dbReference type="EMBL" id="SHH14142.1"/>
    </source>
</evidence>
<organism evidence="2 3">
    <name type="scientific">Bradyrhizobium erythrophlei</name>
    <dbReference type="NCBI Taxonomy" id="1437360"/>
    <lineage>
        <taxon>Bacteria</taxon>
        <taxon>Pseudomonadati</taxon>
        <taxon>Pseudomonadota</taxon>
        <taxon>Alphaproteobacteria</taxon>
        <taxon>Hyphomicrobiales</taxon>
        <taxon>Nitrobacteraceae</taxon>
        <taxon>Bradyrhizobium</taxon>
    </lineage>
</organism>